<dbReference type="SMART" id="SM00388">
    <property type="entry name" value="HisKA"/>
    <property type="match status" value="1"/>
</dbReference>
<dbReference type="InterPro" id="IPR036097">
    <property type="entry name" value="HisK_dim/P_sf"/>
</dbReference>
<evidence type="ECO:0000259" key="13">
    <source>
        <dbReference type="PROSITE" id="PS50109"/>
    </source>
</evidence>
<dbReference type="SMART" id="SM00304">
    <property type="entry name" value="HAMP"/>
    <property type="match status" value="1"/>
</dbReference>
<keyword evidence="9" id="KW-0067">ATP-binding</keyword>
<accession>A0A840Z082</accession>
<keyword evidence="16" id="KW-1185">Reference proteome</keyword>
<organism evidence="15 16">
    <name type="scientific">Stakelama sediminis</name>
    <dbReference type="NCBI Taxonomy" id="463200"/>
    <lineage>
        <taxon>Bacteria</taxon>
        <taxon>Pseudomonadati</taxon>
        <taxon>Pseudomonadota</taxon>
        <taxon>Alphaproteobacteria</taxon>
        <taxon>Sphingomonadales</taxon>
        <taxon>Sphingomonadaceae</taxon>
        <taxon>Stakelama</taxon>
    </lineage>
</organism>
<dbReference type="CDD" id="cd00082">
    <property type="entry name" value="HisKA"/>
    <property type="match status" value="1"/>
</dbReference>
<dbReference type="SMART" id="SM00387">
    <property type="entry name" value="HATPase_c"/>
    <property type="match status" value="1"/>
</dbReference>
<keyword evidence="8 15" id="KW-0418">Kinase</keyword>
<comment type="catalytic activity">
    <reaction evidence="1">
        <text>ATP + protein L-histidine = ADP + protein N-phospho-L-histidine.</text>
        <dbReference type="EC" id="2.7.13.3"/>
    </reaction>
</comment>
<gene>
    <name evidence="15" type="ORF">FHR23_002135</name>
</gene>
<feature type="domain" description="Histidine kinase" evidence="13">
    <location>
        <begin position="232"/>
        <end position="441"/>
    </location>
</feature>
<dbReference type="InterPro" id="IPR036890">
    <property type="entry name" value="HATPase_C_sf"/>
</dbReference>
<keyword evidence="4" id="KW-0597">Phosphoprotein</keyword>
<keyword evidence="7" id="KW-0547">Nucleotide-binding</keyword>
<dbReference type="PANTHER" id="PTHR45436">
    <property type="entry name" value="SENSOR HISTIDINE KINASE YKOH"/>
    <property type="match status" value="1"/>
</dbReference>
<dbReference type="GO" id="GO:0005886">
    <property type="term" value="C:plasma membrane"/>
    <property type="evidence" value="ECO:0007669"/>
    <property type="project" value="TreeGrafter"/>
</dbReference>
<dbReference type="InterPro" id="IPR013727">
    <property type="entry name" value="2CSK_N"/>
</dbReference>
<evidence type="ECO:0000256" key="8">
    <source>
        <dbReference type="ARBA" id="ARBA00022777"/>
    </source>
</evidence>
<dbReference type="InterPro" id="IPR005467">
    <property type="entry name" value="His_kinase_dom"/>
</dbReference>
<dbReference type="PROSITE" id="PS50885">
    <property type="entry name" value="HAMP"/>
    <property type="match status" value="1"/>
</dbReference>
<dbReference type="EC" id="2.7.13.3" evidence="3"/>
<evidence type="ECO:0000313" key="15">
    <source>
        <dbReference type="EMBL" id="MBB5719197.1"/>
    </source>
</evidence>
<dbReference type="GO" id="GO:0000155">
    <property type="term" value="F:phosphorelay sensor kinase activity"/>
    <property type="evidence" value="ECO:0007669"/>
    <property type="project" value="InterPro"/>
</dbReference>
<dbReference type="Pfam" id="PF08521">
    <property type="entry name" value="2CSK_N"/>
    <property type="match status" value="1"/>
</dbReference>
<evidence type="ECO:0000259" key="14">
    <source>
        <dbReference type="PROSITE" id="PS50885"/>
    </source>
</evidence>
<protein>
    <recommendedName>
        <fullName evidence="3">histidine kinase</fullName>
        <ecNumber evidence="3">2.7.13.3</ecNumber>
    </recommendedName>
</protein>
<keyword evidence="11" id="KW-0902">Two-component regulatory system</keyword>
<dbReference type="Gene3D" id="1.10.287.130">
    <property type="match status" value="1"/>
</dbReference>
<dbReference type="AlphaFoldDB" id="A0A840Z082"/>
<evidence type="ECO:0000256" key="1">
    <source>
        <dbReference type="ARBA" id="ARBA00000085"/>
    </source>
</evidence>
<evidence type="ECO:0000256" key="12">
    <source>
        <dbReference type="SAM" id="Phobius"/>
    </source>
</evidence>
<evidence type="ECO:0000256" key="7">
    <source>
        <dbReference type="ARBA" id="ARBA00022741"/>
    </source>
</evidence>
<evidence type="ECO:0000256" key="3">
    <source>
        <dbReference type="ARBA" id="ARBA00012438"/>
    </source>
</evidence>
<dbReference type="InterPro" id="IPR003660">
    <property type="entry name" value="HAMP_dom"/>
</dbReference>
<name>A0A840Z082_9SPHN</name>
<dbReference type="InterPro" id="IPR003594">
    <property type="entry name" value="HATPase_dom"/>
</dbReference>
<dbReference type="EMBL" id="JACIJI010000003">
    <property type="protein sequence ID" value="MBB5719197.1"/>
    <property type="molecule type" value="Genomic_DNA"/>
</dbReference>
<dbReference type="Pfam" id="PF02518">
    <property type="entry name" value="HATPase_c"/>
    <property type="match status" value="1"/>
</dbReference>
<keyword evidence="6 12" id="KW-0812">Transmembrane</keyword>
<dbReference type="Pfam" id="PF00672">
    <property type="entry name" value="HAMP"/>
    <property type="match status" value="1"/>
</dbReference>
<dbReference type="SUPFAM" id="SSF55874">
    <property type="entry name" value="ATPase domain of HSP90 chaperone/DNA topoisomerase II/histidine kinase"/>
    <property type="match status" value="1"/>
</dbReference>
<feature type="transmembrane region" description="Helical" evidence="12">
    <location>
        <begin position="148"/>
        <end position="171"/>
    </location>
</feature>
<feature type="domain" description="HAMP" evidence="14">
    <location>
        <begin position="172"/>
        <end position="224"/>
    </location>
</feature>
<dbReference type="Gene3D" id="3.30.565.10">
    <property type="entry name" value="Histidine kinase-like ATPase, C-terminal domain"/>
    <property type="match status" value="1"/>
</dbReference>
<evidence type="ECO:0000256" key="4">
    <source>
        <dbReference type="ARBA" id="ARBA00022553"/>
    </source>
</evidence>
<keyword evidence="5 15" id="KW-0808">Transferase</keyword>
<evidence type="ECO:0000256" key="11">
    <source>
        <dbReference type="ARBA" id="ARBA00023012"/>
    </source>
</evidence>
<evidence type="ECO:0000256" key="6">
    <source>
        <dbReference type="ARBA" id="ARBA00022692"/>
    </source>
</evidence>
<evidence type="ECO:0000313" key="16">
    <source>
        <dbReference type="Proteomes" id="UP000554342"/>
    </source>
</evidence>
<evidence type="ECO:0000256" key="10">
    <source>
        <dbReference type="ARBA" id="ARBA00022989"/>
    </source>
</evidence>
<evidence type="ECO:0000256" key="2">
    <source>
        <dbReference type="ARBA" id="ARBA00004141"/>
    </source>
</evidence>
<dbReference type="PANTHER" id="PTHR45436:SF14">
    <property type="entry name" value="SENSOR PROTEIN QSEC"/>
    <property type="match status" value="1"/>
</dbReference>
<dbReference type="InterPro" id="IPR050428">
    <property type="entry name" value="TCS_sensor_his_kinase"/>
</dbReference>
<dbReference type="Proteomes" id="UP000554342">
    <property type="component" value="Unassembled WGS sequence"/>
</dbReference>
<dbReference type="GO" id="GO:0005524">
    <property type="term" value="F:ATP binding"/>
    <property type="evidence" value="ECO:0007669"/>
    <property type="project" value="UniProtKB-KW"/>
</dbReference>
<evidence type="ECO:0000256" key="5">
    <source>
        <dbReference type="ARBA" id="ARBA00022679"/>
    </source>
</evidence>
<keyword evidence="12" id="KW-0472">Membrane</keyword>
<reference evidence="15 16" key="1">
    <citation type="submission" date="2020-08" db="EMBL/GenBank/DDBJ databases">
        <title>Genomic Encyclopedia of Type Strains, Phase IV (KMG-IV): sequencing the most valuable type-strain genomes for metagenomic binning, comparative biology and taxonomic classification.</title>
        <authorList>
            <person name="Goeker M."/>
        </authorList>
    </citation>
    <scope>NUCLEOTIDE SEQUENCE [LARGE SCALE GENOMIC DNA]</scope>
    <source>
        <strain evidence="15 16">DSM 27203</strain>
    </source>
</reference>
<dbReference type="SUPFAM" id="SSF47384">
    <property type="entry name" value="Homodimeric domain of signal transducing histidine kinase"/>
    <property type="match status" value="1"/>
</dbReference>
<sequence>MTSLRMRLFLLIVAATALVWSAAAVWTTISTRNEIEHVLDNRLREAAHMVASLGSSEIRAPRPKLLPGSVSESYQRQLACQIWSLNGQLVSRSADAPAATMGTNRTGFSERQINGTGWRVYTYIVPDTGLKVMVGDAVAMRERLITDMLAGLIAPALVGLAALAVLLWLGIERGLAPLRRVAHQLERRSAEDLSQLDSDPVPDELRVVTQAINGLFTRLEAVRESERHFLASAAHELQTPLAGLKTQAEIARRSDDTEMRARALSQMQRAIDRTTRLVRQLLDLARQESGPDAAAASPLSVQAVAASVAEELHPLLVRHTVTLSLDPSIAERTVAIEEAVLRVTLRNLIENAVLYGPSPGRVTVRMDGDTLRIEDEGDGMTPDQLATLRQRFVRGSGQRATGSGLGLSIVDAALHRAGLYLNFEATEPHGWAAVIRLTPFDRA</sequence>
<dbReference type="RefSeq" id="WP_184003686.1">
    <property type="nucleotide sequence ID" value="NZ_BAABIF010000012.1"/>
</dbReference>
<dbReference type="Pfam" id="PF00512">
    <property type="entry name" value="HisKA"/>
    <property type="match status" value="1"/>
</dbReference>
<keyword evidence="10 12" id="KW-1133">Transmembrane helix</keyword>
<proteinExistence type="predicted"/>
<comment type="caution">
    <text evidence="15">The sequence shown here is derived from an EMBL/GenBank/DDBJ whole genome shotgun (WGS) entry which is preliminary data.</text>
</comment>
<dbReference type="InterPro" id="IPR003661">
    <property type="entry name" value="HisK_dim/P_dom"/>
</dbReference>
<comment type="subcellular location">
    <subcellularLocation>
        <location evidence="2">Membrane</location>
        <topology evidence="2">Multi-pass membrane protein</topology>
    </subcellularLocation>
</comment>
<evidence type="ECO:0000256" key="9">
    <source>
        <dbReference type="ARBA" id="ARBA00022840"/>
    </source>
</evidence>
<dbReference type="PROSITE" id="PS50109">
    <property type="entry name" value="HIS_KIN"/>
    <property type="match status" value="1"/>
</dbReference>